<keyword evidence="5" id="KW-0663">Pyridoxal phosphate</keyword>
<gene>
    <name evidence="11" type="ORF">BLITH_1433</name>
</gene>
<evidence type="ECO:0000259" key="10">
    <source>
        <dbReference type="Pfam" id="PF00291"/>
    </source>
</evidence>
<dbReference type="InterPro" id="IPR050147">
    <property type="entry name" value="Ser/Thr_Dehydratase"/>
</dbReference>
<evidence type="ECO:0000256" key="5">
    <source>
        <dbReference type="ARBA" id="ARBA00022898"/>
    </source>
</evidence>
<feature type="region of interest" description="Disordered" evidence="9">
    <location>
        <begin position="50"/>
        <end position="77"/>
    </location>
</feature>
<dbReference type="InterPro" id="IPR001926">
    <property type="entry name" value="TrpB-like_PALP"/>
</dbReference>
<proteinExistence type="inferred from homology"/>
<keyword evidence="6" id="KW-0456">Lyase</keyword>
<dbReference type="FunFam" id="3.40.50.1100:FF:000005">
    <property type="entry name" value="Threonine dehydratase catabolic"/>
    <property type="match status" value="1"/>
</dbReference>
<evidence type="ECO:0000256" key="9">
    <source>
        <dbReference type="SAM" id="MobiDB-lite"/>
    </source>
</evidence>
<evidence type="ECO:0000256" key="4">
    <source>
        <dbReference type="ARBA" id="ARBA00012096"/>
    </source>
</evidence>
<dbReference type="CDD" id="cd01562">
    <property type="entry name" value="Thr-dehyd"/>
    <property type="match status" value="1"/>
</dbReference>
<evidence type="ECO:0000256" key="1">
    <source>
        <dbReference type="ARBA" id="ARBA00001274"/>
    </source>
</evidence>
<accession>A0A2T5G3Y9</accession>
<evidence type="ECO:0000256" key="3">
    <source>
        <dbReference type="ARBA" id="ARBA00010869"/>
    </source>
</evidence>
<dbReference type="Gene3D" id="3.40.50.1100">
    <property type="match status" value="2"/>
</dbReference>
<dbReference type="SUPFAM" id="SSF53686">
    <property type="entry name" value="Tryptophan synthase beta subunit-like PLP-dependent enzymes"/>
    <property type="match status" value="1"/>
</dbReference>
<comment type="caution">
    <text evidence="11">The sequence shown here is derived from an EMBL/GenBank/DDBJ whole genome shotgun (WGS) entry which is preliminary data.</text>
</comment>
<dbReference type="GO" id="GO:0003941">
    <property type="term" value="F:L-serine ammonia-lyase activity"/>
    <property type="evidence" value="ECO:0007669"/>
    <property type="project" value="TreeGrafter"/>
</dbReference>
<dbReference type="AlphaFoldDB" id="A0A2T5G3Y9"/>
<sequence>MSAEVPHPDTLTPAWGLSWIAAAAETVHKYLPPTPLVRLWESASISGGLPPTEDALPARGMLPFQGPDASNEKESPVTKRGEAEIWLKLESLQPIGAFKIRGALVAVADAARRGVRHVVTPSSGNHGRAVAFAAKLFGLKATVVVPETIPAVKREAIAALGAEIVQVGARSSERLEEAESIAAEREAEIVYPYDDPRVVAGQGTLALELFSFLRTGDVLLVPVGGGGLIAGIATAVKARFSGVRVVGVEPEGADDTRRSLEAGYRVRRETIETMADGLRAEMPGAFTFPLVQRYVDALVTVSEEEIAAALRRLFLEARLVAEPSGAVALAGAFAVREGRGGRAAAPGEGGRLIAVISGGNVDPELFCSLIRR</sequence>
<evidence type="ECO:0000256" key="6">
    <source>
        <dbReference type="ARBA" id="ARBA00023239"/>
    </source>
</evidence>
<comment type="similarity">
    <text evidence="3">Belongs to the serine/threonine dehydratase family.</text>
</comment>
<reference evidence="11 12" key="1">
    <citation type="submission" date="2017-08" db="EMBL/GenBank/DDBJ databases">
        <title>Burning lignite coal seam in the remote Altai Mountains harbors a hydrogen-driven thermophilic microbial community.</title>
        <authorList>
            <person name="Kadnikov V.V."/>
            <person name="Mardanov A.V."/>
            <person name="Ivasenko D."/>
            <person name="Beletsky A.V."/>
            <person name="Karnachuk O.V."/>
            <person name="Ravin N.V."/>
        </authorList>
    </citation>
    <scope>NUCLEOTIDE SEQUENCE [LARGE SCALE GENOMIC DNA]</scope>
    <source>
        <strain evidence="11">AL31</strain>
    </source>
</reference>
<evidence type="ECO:0000313" key="12">
    <source>
        <dbReference type="Proteomes" id="UP000244016"/>
    </source>
</evidence>
<dbReference type="InterPro" id="IPR036052">
    <property type="entry name" value="TrpB-like_PALP_sf"/>
</dbReference>
<comment type="function">
    <text evidence="7">Catalyzes the anaerobic formation of alpha-ketobutyrate and ammonia from threonine in a two-step reaction. The first step involved a dehydration of threonine and a production of enamine intermediates (aminocrotonate), which tautomerizes to its imine form (iminobutyrate). Both intermediates are unstable and short-lived. The second step is the nonenzymatic hydrolysis of the enamine/imine intermediates to form 2-ketobutyrate and free ammonia. In the low water environment of the cell, the second step is accelerated by RidA.</text>
</comment>
<name>A0A2T5G3Y9_9BACL</name>
<dbReference type="GO" id="GO:0006565">
    <property type="term" value="P:L-serine catabolic process"/>
    <property type="evidence" value="ECO:0007669"/>
    <property type="project" value="TreeGrafter"/>
</dbReference>
<evidence type="ECO:0000256" key="7">
    <source>
        <dbReference type="ARBA" id="ARBA00025527"/>
    </source>
</evidence>
<dbReference type="PANTHER" id="PTHR48078">
    <property type="entry name" value="THREONINE DEHYDRATASE, MITOCHONDRIAL-RELATED"/>
    <property type="match status" value="1"/>
</dbReference>
<dbReference type="EC" id="4.3.1.19" evidence="4"/>
<evidence type="ECO:0000256" key="8">
    <source>
        <dbReference type="ARBA" id="ARBA00031427"/>
    </source>
</evidence>
<comment type="cofactor">
    <cofactor evidence="2">
        <name>pyridoxal 5'-phosphate</name>
        <dbReference type="ChEBI" id="CHEBI:597326"/>
    </cofactor>
</comment>
<dbReference type="Pfam" id="PF00291">
    <property type="entry name" value="PALP"/>
    <property type="match status" value="1"/>
</dbReference>
<feature type="domain" description="Tryptophan synthase beta chain-like PALP" evidence="10">
    <location>
        <begin position="82"/>
        <end position="336"/>
    </location>
</feature>
<dbReference type="Proteomes" id="UP000244016">
    <property type="component" value="Unassembled WGS sequence"/>
</dbReference>
<dbReference type="PANTHER" id="PTHR48078:SF6">
    <property type="entry name" value="L-THREONINE DEHYDRATASE CATABOLIC TDCB"/>
    <property type="match status" value="1"/>
</dbReference>
<comment type="catalytic activity">
    <reaction evidence="1">
        <text>L-threonine = 2-oxobutanoate + NH4(+)</text>
        <dbReference type="Rhea" id="RHEA:22108"/>
        <dbReference type="ChEBI" id="CHEBI:16763"/>
        <dbReference type="ChEBI" id="CHEBI:28938"/>
        <dbReference type="ChEBI" id="CHEBI:57926"/>
        <dbReference type="EC" id="4.3.1.19"/>
    </reaction>
</comment>
<dbReference type="EMBL" id="PEBW01000009">
    <property type="protein sequence ID" value="PTQ50894.1"/>
    <property type="molecule type" value="Genomic_DNA"/>
</dbReference>
<organism evidence="11 12">
    <name type="scientific">Brockia lithotrophica</name>
    <dbReference type="NCBI Taxonomy" id="933949"/>
    <lineage>
        <taxon>Bacteria</taxon>
        <taxon>Bacillati</taxon>
        <taxon>Bacillota</taxon>
        <taxon>Bacilli</taxon>
        <taxon>Bacillales</taxon>
        <taxon>Bacillales Family X. Incertae Sedis</taxon>
        <taxon>Brockia</taxon>
    </lineage>
</organism>
<evidence type="ECO:0000256" key="2">
    <source>
        <dbReference type="ARBA" id="ARBA00001933"/>
    </source>
</evidence>
<dbReference type="GO" id="GO:0004794">
    <property type="term" value="F:threonine deaminase activity"/>
    <property type="evidence" value="ECO:0007669"/>
    <property type="project" value="UniProtKB-EC"/>
</dbReference>
<dbReference type="GO" id="GO:0009097">
    <property type="term" value="P:isoleucine biosynthetic process"/>
    <property type="evidence" value="ECO:0007669"/>
    <property type="project" value="TreeGrafter"/>
</dbReference>
<protein>
    <recommendedName>
        <fullName evidence="4">threonine ammonia-lyase</fullName>
        <ecNumber evidence="4">4.3.1.19</ecNumber>
    </recommendedName>
    <alternativeName>
        <fullName evidence="8">Threonine deaminase</fullName>
    </alternativeName>
</protein>
<dbReference type="GO" id="GO:0006567">
    <property type="term" value="P:L-threonine catabolic process"/>
    <property type="evidence" value="ECO:0007669"/>
    <property type="project" value="TreeGrafter"/>
</dbReference>
<evidence type="ECO:0000313" key="11">
    <source>
        <dbReference type="EMBL" id="PTQ50894.1"/>
    </source>
</evidence>